<dbReference type="GO" id="GO:0004177">
    <property type="term" value="F:aminopeptidase activity"/>
    <property type="evidence" value="ECO:0007669"/>
    <property type="project" value="UniProtKB-EC"/>
</dbReference>
<dbReference type="Gene3D" id="3.40.50.1820">
    <property type="entry name" value="alpha/beta hydrolase"/>
    <property type="match status" value="1"/>
</dbReference>
<dbReference type="EMBL" id="CM001440">
    <property type="protein sequence ID" value="EHR59486.1"/>
    <property type="molecule type" value="Genomic_DNA"/>
</dbReference>
<dbReference type="InterPro" id="IPR000073">
    <property type="entry name" value="AB_hydrolase_1"/>
</dbReference>
<dbReference type="Proteomes" id="UP000002791">
    <property type="component" value="Chromosome"/>
</dbReference>
<protein>
    <submittedName>
        <fullName evidence="4">Putative hydrolase or acyltransferase of alpha/beta superfamily</fullName>
    </submittedName>
</protein>
<dbReference type="InterPro" id="IPR002410">
    <property type="entry name" value="Peptidase_S33"/>
</dbReference>
<keyword evidence="2 4" id="KW-0378">Hydrolase</keyword>
<dbReference type="GO" id="GO:0016746">
    <property type="term" value="F:acyltransferase activity"/>
    <property type="evidence" value="ECO:0007669"/>
    <property type="project" value="UniProtKB-KW"/>
</dbReference>
<accession>H5XH15</accession>
<evidence type="ECO:0000313" key="5">
    <source>
        <dbReference type="Proteomes" id="UP000002791"/>
    </source>
</evidence>
<comment type="similarity">
    <text evidence="1">Belongs to the peptidase S33 family.</text>
</comment>
<dbReference type="eggNOG" id="COG0596">
    <property type="taxonomic scope" value="Bacteria"/>
</dbReference>
<dbReference type="SUPFAM" id="SSF53474">
    <property type="entry name" value="alpha/beta-Hydrolases"/>
    <property type="match status" value="1"/>
</dbReference>
<sequence length="409" mass="44080">MNTERLRALAEHEIRDPVGGTVSRPLGDNRTVDIAYTRPHRRTDRPPVVLLPGGPGLASVLPYRVLRRRAVRRELDVIMMEHRGVGLSRRDTEGVDLPVEAVTVEAAADDLAAVLDHEGVDRAVVYGSSYGSYLAAVFGVRHPDRVTGMVLDSPVLSASDVDTVRAHRRRLLWHGESRTAALLRELLESGRAPMDEAGHVVQVTYEFAGPATVERLLEARMRGHALRTWRRLASLGAKEIAGEGIPLMLDIDLVAGITHGVLGYGAEPDGLPLDPQAMFAEAAAKGPAFTGDTVDLPRALGEFPWPAAVVSGGRDLRTPRPIAERAVSLLPDAVLVELPENGHSALDTHQLAALHVAHHLVEGNLHGLTRHAPRIAELPRRGSSASLGPLIVAALAAELAADRVTRRRC</sequence>
<proteinExistence type="inferred from homology"/>
<dbReference type="OrthoDB" id="3253328at2"/>
<dbReference type="PRINTS" id="PR00793">
    <property type="entry name" value="PROAMNOPTASE"/>
</dbReference>
<keyword evidence="4" id="KW-0012">Acyltransferase</keyword>
<organism evidence="4 5">
    <name type="scientific">Saccharomonospora cyanea NA-134</name>
    <dbReference type="NCBI Taxonomy" id="882082"/>
    <lineage>
        <taxon>Bacteria</taxon>
        <taxon>Bacillati</taxon>
        <taxon>Actinomycetota</taxon>
        <taxon>Actinomycetes</taxon>
        <taxon>Pseudonocardiales</taxon>
        <taxon>Pseudonocardiaceae</taxon>
        <taxon>Saccharomonospora</taxon>
    </lineage>
</organism>
<dbReference type="PANTHER" id="PTHR43433">
    <property type="entry name" value="HYDROLASE, ALPHA/BETA FOLD FAMILY PROTEIN"/>
    <property type="match status" value="1"/>
</dbReference>
<dbReference type="HOGENOM" id="CLU_054744_0_0_11"/>
<dbReference type="STRING" id="882082.SaccyDRAFT_0558"/>
<dbReference type="GO" id="GO:0006508">
    <property type="term" value="P:proteolysis"/>
    <property type="evidence" value="ECO:0007669"/>
    <property type="project" value="InterPro"/>
</dbReference>
<reference evidence="4 5" key="1">
    <citation type="submission" date="2011-11" db="EMBL/GenBank/DDBJ databases">
        <title>The Noncontiguous Finished sequence of Saccharomonospora cyanea NA-134.</title>
        <authorList>
            <consortium name="US DOE Joint Genome Institute"/>
            <person name="Lucas S."/>
            <person name="Han J."/>
            <person name="Lapidus A."/>
            <person name="Cheng J.-F."/>
            <person name="Goodwin L."/>
            <person name="Pitluck S."/>
            <person name="Peters L."/>
            <person name="Ovchinnikova G."/>
            <person name="Lu M."/>
            <person name="Detter J.C."/>
            <person name="Han C."/>
            <person name="Tapia R."/>
            <person name="Land M."/>
            <person name="Hauser L."/>
            <person name="Kyrpides N."/>
            <person name="Ivanova N."/>
            <person name="Pagani I."/>
            <person name="Brambilla E.-M."/>
            <person name="Klenk H.-P."/>
            <person name="Woyke T."/>
        </authorList>
    </citation>
    <scope>NUCLEOTIDE SEQUENCE [LARGE SCALE GENOMIC DNA]</scope>
    <source>
        <strain evidence="4 5">NA-134</strain>
    </source>
</reference>
<keyword evidence="4" id="KW-0808">Transferase</keyword>
<dbReference type="InterPro" id="IPR050471">
    <property type="entry name" value="AB_hydrolase"/>
</dbReference>
<evidence type="ECO:0000256" key="1">
    <source>
        <dbReference type="ARBA" id="ARBA00010088"/>
    </source>
</evidence>
<feature type="domain" description="AB hydrolase-1" evidence="3">
    <location>
        <begin position="46"/>
        <end position="162"/>
    </location>
</feature>
<gene>
    <name evidence="4" type="ORF">SaccyDRAFT_0558</name>
</gene>
<dbReference type="InterPro" id="IPR029058">
    <property type="entry name" value="AB_hydrolase_fold"/>
</dbReference>
<evidence type="ECO:0000256" key="2">
    <source>
        <dbReference type="ARBA" id="ARBA00022801"/>
    </source>
</evidence>
<name>H5XH15_9PSEU</name>
<dbReference type="PANTHER" id="PTHR43433:SF10">
    <property type="entry name" value="AB HYDROLASE-1 DOMAIN-CONTAINING PROTEIN"/>
    <property type="match status" value="1"/>
</dbReference>
<dbReference type="RefSeq" id="WP_005453367.1">
    <property type="nucleotide sequence ID" value="NZ_CM001440.1"/>
</dbReference>
<evidence type="ECO:0000313" key="4">
    <source>
        <dbReference type="EMBL" id="EHR59486.1"/>
    </source>
</evidence>
<dbReference type="Pfam" id="PF00561">
    <property type="entry name" value="Abhydrolase_1"/>
    <property type="match status" value="1"/>
</dbReference>
<evidence type="ECO:0000259" key="3">
    <source>
        <dbReference type="Pfam" id="PF00561"/>
    </source>
</evidence>
<dbReference type="AlphaFoldDB" id="H5XH15"/>
<keyword evidence="5" id="KW-1185">Reference proteome</keyword>